<feature type="region of interest" description="Disordered" evidence="1">
    <location>
        <begin position="381"/>
        <end position="415"/>
    </location>
</feature>
<keyword evidence="2" id="KW-1133">Transmembrane helix</keyword>
<feature type="region of interest" description="Disordered" evidence="1">
    <location>
        <begin position="222"/>
        <end position="258"/>
    </location>
</feature>
<accession>A0A2S8SCS2</accession>
<feature type="region of interest" description="Disordered" evidence="1">
    <location>
        <begin position="93"/>
        <end position="121"/>
    </location>
</feature>
<dbReference type="PANTHER" id="PTHR34700:SF4">
    <property type="entry name" value="PHAGE-LIKE ELEMENT PBSX PROTEIN XKDP"/>
    <property type="match status" value="1"/>
</dbReference>
<dbReference type="CDD" id="cd00118">
    <property type="entry name" value="LysM"/>
    <property type="match status" value="1"/>
</dbReference>
<dbReference type="AlphaFoldDB" id="A0A2S8SCS2"/>
<feature type="compositionally biased region" description="Low complexity" evidence="1">
    <location>
        <begin position="93"/>
        <end position="118"/>
    </location>
</feature>
<keyword evidence="2" id="KW-0472">Membrane</keyword>
<dbReference type="PANTHER" id="PTHR34700">
    <property type="entry name" value="POTASSIUM BINDING PROTEIN KBP"/>
    <property type="match status" value="1"/>
</dbReference>
<dbReference type="Gene3D" id="3.10.350.10">
    <property type="entry name" value="LysM domain"/>
    <property type="match status" value="1"/>
</dbReference>
<organism evidence="4 5">
    <name type="scientific">Albidovulum denitrificans</name>
    <dbReference type="NCBI Taxonomy" id="404881"/>
    <lineage>
        <taxon>Bacteria</taxon>
        <taxon>Pseudomonadati</taxon>
        <taxon>Pseudomonadota</taxon>
        <taxon>Alphaproteobacteria</taxon>
        <taxon>Rhodobacterales</taxon>
        <taxon>Paracoccaceae</taxon>
        <taxon>Albidovulum</taxon>
    </lineage>
</organism>
<name>A0A2S8SCS2_9RHOB</name>
<reference evidence="4 5" key="1">
    <citation type="submission" date="2018-02" db="EMBL/GenBank/DDBJ databases">
        <title>Genomic Encyclopedia of Archaeal and Bacterial Type Strains, Phase II (KMG-II): from individual species to whole genera.</title>
        <authorList>
            <person name="Goeker M."/>
        </authorList>
    </citation>
    <scope>NUCLEOTIDE SEQUENCE [LARGE SCALE GENOMIC DNA]</scope>
    <source>
        <strain evidence="4 5">DSM 18921</strain>
    </source>
</reference>
<evidence type="ECO:0000259" key="3">
    <source>
        <dbReference type="PROSITE" id="PS51782"/>
    </source>
</evidence>
<dbReference type="PROSITE" id="PS51782">
    <property type="entry name" value="LYSM"/>
    <property type="match status" value="1"/>
</dbReference>
<evidence type="ECO:0000256" key="2">
    <source>
        <dbReference type="SAM" id="Phobius"/>
    </source>
</evidence>
<protein>
    <submittedName>
        <fullName evidence="4">Nucleoid-associated protein YgaU</fullName>
    </submittedName>
</protein>
<dbReference type="SMART" id="SM00257">
    <property type="entry name" value="LysM"/>
    <property type="match status" value="1"/>
</dbReference>
<dbReference type="InterPro" id="IPR036779">
    <property type="entry name" value="LysM_dom_sf"/>
</dbReference>
<dbReference type="Proteomes" id="UP000238338">
    <property type="component" value="Unassembled WGS sequence"/>
</dbReference>
<evidence type="ECO:0000313" key="4">
    <source>
        <dbReference type="EMBL" id="PQV58641.1"/>
    </source>
</evidence>
<feature type="compositionally biased region" description="Low complexity" evidence="1">
    <location>
        <begin position="381"/>
        <end position="397"/>
    </location>
</feature>
<feature type="transmembrane region" description="Helical" evidence="2">
    <location>
        <begin position="17"/>
        <end position="36"/>
    </location>
</feature>
<dbReference type="InterPro" id="IPR018392">
    <property type="entry name" value="LysM"/>
</dbReference>
<feature type="domain" description="LysM" evidence="3">
    <location>
        <begin position="432"/>
        <end position="481"/>
    </location>
</feature>
<keyword evidence="2" id="KW-0812">Transmembrane</keyword>
<dbReference type="EMBL" id="PVEP01000001">
    <property type="protein sequence ID" value="PQV58641.1"/>
    <property type="molecule type" value="Genomic_DNA"/>
</dbReference>
<feature type="region of interest" description="Disordered" evidence="1">
    <location>
        <begin position="58"/>
        <end position="81"/>
    </location>
</feature>
<sequence length="484" mass="47936">MSEDKGAAAAGSSGVKWGLGLLAGAVVALAVWYFGLRPDEGAPPVPVSAPLAAAPEAVTEAAPEVAPSQEAPEEAPAQGVTAEGAGEVAALPAAEPKAAEAAPEATPDTPATGATPAPSFDTVRVDADGSVLVAGRAAAGAVLSLLLDGVEVATATASPNGTFATLFSIPPSDTPRAMSLMMTGADGATVASEETVLIAPFAAPTAPVVVAEAEVAEVAPEAVATPEEGDATAEVAPAPEPAQTVPAPEPQAKTDPVATPAPAAPEILIADATGVRKQAPAGSLAAIIIDTIGYGGAGEVHLAGRGTAGSFARIYLNNDPQATVGILETGAWEAALDGVAPGIYTLRVDQVDGTGKVTSRFETPFQREAPEAVAAALVPQSPDTGATTLPATPAVPAGSGQAAETGLPPADAETPGALATAETAPTPGIRAGIVTVQPGFTLWRIARENYGDGVLYVKVFEANKEQIVDPDLIYPGQIFNVPAP</sequence>
<gene>
    <name evidence="4" type="ORF">LX70_00453</name>
</gene>
<dbReference type="InterPro" id="IPR052196">
    <property type="entry name" value="Bact_Kbp"/>
</dbReference>
<comment type="caution">
    <text evidence="4">The sequence shown here is derived from an EMBL/GenBank/DDBJ whole genome shotgun (WGS) entry which is preliminary data.</text>
</comment>
<evidence type="ECO:0000313" key="5">
    <source>
        <dbReference type="Proteomes" id="UP000238338"/>
    </source>
</evidence>
<keyword evidence="5" id="KW-1185">Reference proteome</keyword>
<evidence type="ECO:0000256" key="1">
    <source>
        <dbReference type="SAM" id="MobiDB-lite"/>
    </source>
</evidence>
<feature type="compositionally biased region" description="Low complexity" evidence="1">
    <location>
        <begin position="222"/>
        <end position="246"/>
    </location>
</feature>
<proteinExistence type="predicted"/>
<dbReference type="RefSeq" id="WP_105512900.1">
    <property type="nucleotide sequence ID" value="NZ_PVEP01000001.1"/>
</dbReference>
<dbReference type="OrthoDB" id="370541at2"/>
<dbReference type="Pfam" id="PF01476">
    <property type="entry name" value="LysM"/>
    <property type="match status" value="1"/>
</dbReference>